<keyword evidence="3" id="KW-1185">Reference proteome</keyword>
<dbReference type="PANTHER" id="PTHR33112:SF16">
    <property type="entry name" value="HETEROKARYON INCOMPATIBILITY DOMAIN-CONTAINING PROTEIN"/>
    <property type="match status" value="1"/>
</dbReference>
<dbReference type="Proteomes" id="UP000266234">
    <property type="component" value="Unassembled WGS sequence"/>
</dbReference>
<evidence type="ECO:0000259" key="1">
    <source>
        <dbReference type="Pfam" id="PF06985"/>
    </source>
</evidence>
<dbReference type="PANTHER" id="PTHR33112">
    <property type="entry name" value="DOMAIN PROTEIN, PUTATIVE-RELATED"/>
    <property type="match status" value="1"/>
</dbReference>
<dbReference type="AlphaFoldDB" id="A0A395TAK2"/>
<dbReference type="OrthoDB" id="5362512at2759"/>
<protein>
    <recommendedName>
        <fullName evidence="1">Heterokaryon incompatibility domain-containing protein</fullName>
    </recommendedName>
</protein>
<evidence type="ECO:0000313" key="3">
    <source>
        <dbReference type="Proteomes" id="UP000266234"/>
    </source>
</evidence>
<organism evidence="2 3">
    <name type="scientific">Fusarium longipes</name>
    <dbReference type="NCBI Taxonomy" id="694270"/>
    <lineage>
        <taxon>Eukaryota</taxon>
        <taxon>Fungi</taxon>
        <taxon>Dikarya</taxon>
        <taxon>Ascomycota</taxon>
        <taxon>Pezizomycotina</taxon>
        <taxon>Sordariomycetes</taxon>
        <taxon>Hypocreomycetidae</taxon>
        <taxon>Hypocreales</taxon>
        <taxon>Nectriaceae</taxon>
        <taxon>Fusarium</taxon>
    </lineage>
</organism>
<accession>A0A395TAK2</accession>
<gene>
    <name evidence="2" type="ORF">FLONG3_145</name>
</gene>
<dbReference type="EMBL" id="PXOG01000003">
    <property type="protein sequence ID" value="RGP81760.1"/>
    <property type="molecule type" value="Genomic_DNA"/>
</dbReference>
<proteinExistence type="predicted"/>
<reference evidence="2 3" key="1">
    <citation type="journal article" date="2018" name="PLoS Pathog.">
        <title>Evolution of structural diversity of trichothecenes, a family of toxins produced by plant pathogenic and entomopathogenic fungi.</title>
        <authorList>
            <person name="Proctor R.H."/>
            <person name="McCormick S.P."/>
            <person name="Kim H.S."/>
            <person name="Cardoza R.E."/>
            <person name="Stanley A.M."/>
            <person name="Lindo L."/>
            <person name="Kelly A."/>
            <person name="Brown D.W."/>
            <person name="Lee T."/>
            <person name="Vaughan M.M."/>
            <person name="Alexander N.J."/>
            <person name="Busman M."/>
            <person name="Gutierrez S."/>
        </authorList>
    </citation>
    <scope>NUCLEOTIDE SEQUENCE [LARGE SCALE GENOMIC DNA]</scope>
    <source>
        <strain evidence="2 3">NRRL 20695</strain>
    </source>
</reference>
<name>A0A395TAK2_9HYPO</name>
<evidence type="ECO:0000313" key="2">
    <source>
        <dbReference type="EMBL" id="RGP81760.1"/>
    </source>
</evidence>
<sequence>MALCGPCYDLIRVCQQHTDLGHRHPYTSAYKFRDWLAGQDDGDSMKEALPRLPGLIHSSWKSFCDSLDNYCPFCWIVWSHIRDSPTALYHNENRLVFNVWLDRHNPLRGGGILWLKCSAEIKDYKFVKLMFQRTTKQQFEEKLARTPVEQHMGSETTVKTVKGWISACDRSGDDGCVAKRRSVMNSLVIPTRLIDVHGCNSQAWSLVETTKHQDFSKYVALSHRWTADTPRLLRDNYVATQAGRPDSAVPRKYQDVFVLCRKLDIRYVWIDSLCILQDSADDFLREAASMTEVYANAFCTFTICWESPDGFLRPRNIRAISRMDSITQDPRALSDRYVSVIDEGELRAAIGNAPVNQRGWVLQEQLLSSRILYLGNDEIYWDCDHGFFSETEPLSWITILDDYRRGKIVVNERHKLLTWRDLVVQFMTLGLSFERDRLLAISGIARFLFSLAEKSLPEGGDNSHRKLGQNVEYFAGLQRAHWIEDLLWCPDLEGPVRTKYQSGEHREHSSGSFKRCVDDIVPSWSWAACPGPIRWTAYDGDFRGGKPIGEMPQLKGGPLACLRKINFNPLGSDVYGLPKSASLDISCLLIRAEYEELDGPEDALKWLDDYGKDRVIDGLFTFHTDSFLLPLPYPRVHSDERSVVTVPVVPPCENFTGTCFIMPLLRTKYRDDVQIMGLVVQERPRADSEAREFVRIGSFTKSRDIGIWAEAENDRAHMGVVNALLKHLPNDGDEFEQKLRECARVWKEKEKIGDGVRDGIMVKAEWTTIRLV</sequence>
<feature type="domain" description="Heterokaryon incompatibility" evidence="1">
    <location>
        <begin position="218"/>
        <end position="364"/>
    </location>
</feature>
<dbReference type="InterPro" id="IPR010730">
    <property type="entry name" value="HET"/>
</dbReference>
<dbReference type="Pfam" id="PF06985">
    <property type="entry name" value="HET"/>
    <property type="match status" value="1"/>
</dbReference>
<comment type="caution">
    <text evidence="2">The sequence shown here is derived from an EMBL/GenBank/DDBJ whole genome shotgun (WGS) entry which is preliminary data.</text>
</comment>